<proteinExistence type="predicted"/>
<evidence type="ECO:0000313" key="3">
    <source>
        <dbReference type="Proteomes" id="UP000654075"/>
    </source>
</evidence>
<name>A0A813FW32_POLGL</name>
<dbReference type="InterPro" id="IPR011600">
    <property type="entry name" value="Pept_C14_caspase"/>
</dbReference>
<reference evidence="2" key="1">
    <citation type="submission" date="2021-02" db="EMBL/GenBank/DDBJ databases">
        <authorList>
            <person name="Dougan E. K."/>
            <person name="Rhodes N."/>
            <person name="Thang M."/>
            <person name="Chan C."/>
        </authorList>
    </citation>
    <scope>NUCLEOTIDE SEQUENCE</scope>
</reference>
<dbReference type="Proteomes" id="UP000654075">
    <property type="component" value="Unassembled WGS sequence"/>
</dbReference>
<dbReference type="EMBL" id="CAJNNV010025518">
    <property type="protein sequence ID" value="CAE8614848.1"/>
    <property type="molecule type" value="Genomic_DNA"/>
</dbReference>
<evidence type="ECO:0000313" key="2">
    <source>
        <dbReference type="EMBL" id="CAE8614848.1"/>
    </source>
</evidence>
<sequence>MNGAVRAKNRQVNGQSNYKRAAPIFHQEDHRINMLIVALDYKNSGQTLRSTEDAKHLEDLAKQSGVQNLVALYDNRCTKDAVRTAIKKAGLQCGVNDYFIFYFAGHATSLRETGEQASHELEEAFVLVDSSGRASQSSLLADEDFSNLVLDSFKPETRILILTDCGHPVPLVNITRARWGGRQVIFIAGTEASENVPGEDSKRGMFTHALLLGIDKLSKVGRDNYSVGMLFNALLLEDELVFRCKQDVEIQSAPDCSPDTMAWPIVPSVGYQAPLTRCTGPGGVLSNASVFGISPALLQHVVQEALNAPVSIEEYLAQVQGQAAFQFKPCSTRACRACSAGCSTTPCTLQ</sequence>
<organism evidence="2 3">
    <name type="scientific">Polarella glacialis</name>
    <name type="common">Dinoflagellate</name>
    <dbReference type="NCBI Taxonomy" id="89957"/>
    <lineage>
        <taxon>Eukaryota</taxon>
        <taxon>Sar</taxon>
        <taxon>Alveolata</taxon>
        <taxon>Dinophyceae</taxon>
        <taxon>Suessiales</taxon>
        <taxon>Suessiaceae</taxon>
        <taxon>Polarella</taxon>
    </lineage>
</organism>
<dbReference type="Gene3D" id="3.40.50.1460">
    <property type="match status" value="1"/>
</dbReference>
<dbReference type="GO" id="GO:0006508">
    <property type="term" value="P:proteolysis"/>
    <property type="evidence" value="ECO:0007669"/>
    <property type="project" value="InterPro"/>
</dbReference>
<comment type="caution">
    <text evidence="2">The sequence shown here is derived from an EMBL/GenBank/DDBJ whole genome shotgun (WGS) entry which is preliminary data.</text>
</comment>
<dbReference type="AlphaFoldDB" id="A0A813FW32"/>
<protein>
    <recommendedName>
        <fullName evidence="1">Peptidase C14 caspase domain-containing protein</fullName>
    </recommendedName>
</protein>
<accession>A0A813FW32</accession>
<dbReference type="GO" id="GO:0004197">
    <property type="term" value="F:cysteine-type endopeptidase activity"/>
    <property type="evidence" value="ECO:0007669"/>
    <property type="project" value="InterPro"/>
</dbReference>
<evidence type="ECO:0000259" key="1">
    <source>
        <dbReference type="Pfam" id="PF00656"/>
    </source>
</evidence>
<gene>
    <name evidence="2" type="ORF">PGLA1383_LOCUS32568</name>
</gene>
<dbReference type="OrthoDB" id="420070at2759"/>
<feature type="domain" description="Peptidase C14 caspase" evidence="1">
    <location>
        <begin position="35"/>
        <end position="210"/>
    </location>
</feature>
<keyword evidence="3" id="KW-1185">Reference proteome</keyword>
<dbReference type="Pfam" id="PF00656">
    <property type="entry name" value="Peptidase_C14"/>
    <property type="match status" value="1"/>
</dbReference>